<reference evidence="3 4" key="1">
    <citation type="submission" date="2014-07" db="EMBL/GenBank/DDBJ databases">
        <title>Methanogenic archaea and the global carbon cycle.</title>
        <authorList>
            <person name="Henriksen J.R."/>
            <person name="Luke J."/>
            <person name="Reinhart S."/>
            <person name="Benedict M.N."/>
            <person name="Youngblut N.D."/>
            <person name="Metcalf M.E."/>
            <person name="Whitaker R.J."/>
            <person name="Metcalf W.W."/>
        </authorList>
    </citation>
    <scope>NUCLEOTIDE SEQUENCE [LARGE SCALE GENOMIC DNA]</scope>
    <source>
        <strain evidence="3 4">SarPi</strain>
    </source>
</reference>
<dbReference type="PATRIC" id="fig|1434115.4.peg.1068"/>
<name>A0A0E3LRY8_METMZ</name>
<feature type="domain" description="SHOCT" evidence="2">
    <location>
        <begin position="83"/>
        <end position="110"/>
    </location>
</feature>
<proteinExistence type="predicted"/>
<keyword evidence="1" id="KW-0175">Coiled coil</keyword>
<evidence type="ECO:0000313" key="4">
    <source>
        <dbReference type="Proteomes" id="UP000033116"/>
    </source>
</evidence>
<sequence>MYGKKNENYGAEDYSLDEISSINFNRHTLAGSIKIHSNNNVINVLDIPPSEDIEGFVKATNQEIEKYKQEKTQVSNNNLDVADQINKLAELRDKRILTEEEFTMQKRKLLGL</sequence>
<dbReference type="Proteomes" id="UP000033116">
    <property type="component" value="Chromosome"/>
</dbReference>
<evidence type="ECO:0000256" key="1">
    <source>
        <dbReference type="SAM" id="Coils"/>
    </source>
</evidence>
<dbReference type="HOGENOM" id="CLU_2140220_0_0_2"/>
<protein>
    <recommendedName>
        <fullName evidence="2">SHOCT domain-containing protein</fullName>
    </recommendedName>
</protein>
<dbReference type="InterPro" id="IPR018649">
    <property type="entry name" value="SHOCT"/>
</dbReference>
<dbReference type="EMBL" id="CP009511">
    <property type="protein sequence ID" value="AKB60846.1"/>
    <property type="molecule type" value="Genomic_DNA"/>
</dbReference>
<accession>A0A0E3LRY8</accession>
<evidence type="ECO:0000313" key="3">
    <source>
        <dbReference type="EMBL" id="AKB60846.1"/>
    </source>
</evidence>
<gene>
    <name evidence="3" type="ORF">MSMAP_0861</name>
</gene>
<feature type="coiled-coil region" evidence="1">
    <location>
        <begin position="57"/>
        <end position="101"/>
    </location>
</feature>
<dbReference type="AlphaFoldDB" id="A0A0E3LRY8"/>
<dbReference type="Pfam" id="PF09851">
    <property type="entry name" value="SHOCT"/>
    <property type="match status" value="1"/>
</dbReference>
<evidence type="ECO:0000259" key="2">
    <source>
        <dbReference type="Pfam" id="PF09851"/>
    </source>
</evidence>
<organism evidence="3 4">
    <name type="scientific">Methanosarcina mazei SarPi</name>
    <dbReference type="NCBI Taxonomy" id="1434115"/>
    <lineage>
        <taxon>Archaea</taxon>
        <taxon>Methanobacteriati</taxon>
        <taxon>Methanobacteriota</taxon>
        <taxon>Stenosarchaea group</taxon>
        <taxon>Methanomicrobia</taxon>
        <taxon>Methanosarcinales</taxon>
        <taxon>Methanosarcinaceae</taxon>
        <taxon>Methanosarcina</taxon>
    </lineage>
</organism>